<dbReference type="Proteomes" id="UP001556098">
    <property type="component" value="Unassembled WGS sequence"/>
</dbReference>
<feature type="transmembrane region" description="Helical" evidence="1">
    <location>
        <begin position="45"/>
        <end position="65"/>
    </location>
</feature>
<feature type="transmembrane region" description="Helical" evidence="1">
    <location>
        <begin position="181"/>
        <end position="202"/>
    </location>
</feature>
<protein>
    <recommendedName>
        <fullName evidence="4">DUF4239 domain-containing protein</fullName>
    </recommendedName>
</protein>
<reference evidence="2 3" key="1">
    <citation type="submission" date="2024-07" db="EMBL/GenBank/DDBJ databases">
        <title>Marimonas sp.nov., isolated from tidal-flat sediment.</title>
        <authorList>
            <person name="Jayan J.N."/>
            <person name="Lee S.S."/>
        </authorList>
    </citation>
    <scope>NUCLEOTIDE SEQUENCE [LARGE SCALE GENOMIC DNA]</scope>
    <source>
        <strain evidence="2 3">MJW-29</strain>
    </source>
</reference>
<keyword evidence="1" id="KW-1133">Transmembrane helix</keyword>
<evidence type="ECO:0000313" key="3">
    <source>
        <dbReference type="Proteomes" id="UP001556098"/>
    </source>
</evidence>
<dbReference type="Pfam" id="PF14023">
    <property type="entry name" value="Bestrophin-like"/>
    <property type="match status" value="1"/>
</dbReference>
<dbReference type="EMBL" id="JBFNXX010000028">
    <property type="protein sequence ID" value="MEW9922030.1"/>
    <property type="molecule type" value="Genomic_DNA"/>
</dbReference>
<dbReference type="RefSeq" id="WP_367879726.1">
    <property type="nucleotide sequence ID" value="NZ_JBFNXX010000028.1"/>
</dbReference>
<keyword evidence="1" id="KW-0812">Transmembrane</keyword>
<evidence type="ECO:0008006" key="4">
    <source>
        <dbReference type="Google" id="ProtNLM"/>
    </source>
</evidence>
<accession>A0ABV3RSQ6</accession>
<gene>
    <name evidence="2" type="ORF">AB2B41_20690</name>
</gene>
<dbReference type="InterPro" id="IPR025333">
    <property type="entry name" value="DUF4239"/>
</dbReference>
<keyword evidence="3" id="KW-1185">Reference proteome</keyword>
<evidence type="ECO:0000313" key="2">
    <source>
        <dbReference type="EMBL" id="MEW9922030.1"/>
    </source>
</evidence>
<proteinExistence type="predicted"/>
<keyword evidence="1" id="KW-0472">Membrane</keyword>
<organism evidence="2 3">
    <name type="scientific">Sulfitobacter sediminis</name>
    <dbReference type="NCBI Taxonomy" id="3234186"/>
    <lineage>
        <taxon>Bacteria</taxon>
        <taxon>Pseudomonadati</taxon>
        <taxon>Pseudomonadota</taxon>
        <taxon>Alphaproteobacteria</taxon>
        <taxon>Rhodobacterales</taxon>
        <taxon>Roseobacteraceae</taxon>
        <taxon>Sulfitobacter</taxon>
    </lineage>
</organism>
<evidence type="ECO:0000256" key="1">
    <source>
        <dbReference type="SAM" id="Phobius"/>
    </source>
</evidence>
<feature type="transmembrane region" description="Helical" evidence="1">
    <location>
        <begin position="208"/>
        <end position="228"/>
    </location>
</feature>
<comment type="caution">
    <text evidence="2">The sequence shown here is derived from an EMBL/GenBank/DDBJ whole genome shotgun (WGS) entry which is preliminary data.</text>
</comment>
<sequence length="255" mass="27720">MNPHILASLAVLVGTPLLTIASYITARRVLAPAVSTDTSEMAASIAFRIAAFHGLMISLVFAGVVQTFQDVRGQLIVEATALSEIFADLEFFEGEAGTSVRDTLKQYVATVIAEEWPGLANGTAPADQAWRIHREMRKSILNLPVNTTTQSQIKRALDERVREVSSARHARWHMRSLSLPLVFWIAAFGGLVFVSISFFVYQPSGVNLLLLTLYGSYTGIALAVIFALSKPFAPPASMSPLALQDLILLQEHAAP</sequence>
<name>A0ABV3RSQ6_9RHOB</name>